<proteinExistence type="predicted"/>
<dbReference type="RefSeq" id="WP_092999059.1">
    <property type="nucleotide sequence ID" value="NZ_FMWD01000014.1"/>
</dbReference>
<name>A0A1G5R068_9GAMM</name>
<dbReference type="InterPro" id="IPR050834">
    <property type="entry name" value="Glycosyltransf_2"/>
</dbReference>
<sequence length="331" mass="37213">MKVSIAMATYNGERYLEDQLNSFLAQTRFPDELVVCDDGSSDDSMQILEAFRRKAPFSVEVCRNNKSLGSTKNFEKAIQLCTGDIVFLSDQDDVWVAEKIERVAREFANHPEAGYVFSDALVVDDLLQPLGYTMWDREKFTRLQRELFSRGRQLEVLTKHNVVTGTAMAFRSDRTALFCPIPENWVHDGWIALIASAAGGGGRLIDDCLVKYRQHSEQLIGGRRIGLTKQLQIAKSTGSDFYGEEKERFVNAMERLRQLGNLAPKVALGLGGKIAHLEARQQLYRGLGKGGFVYFSEVAFGRYRKYSSGWRSAAKDLIALMRQTSQKTGQG</sequence>
<dbReference type="EMBL" id="FMWD01000014">
    <property type="protein sequence ID" value="SCZ67377.1"/>
    <property type="molecule type" value="Genomic_DNA"/>
</dbReference>
<dbReference type="AlphaFoldDB" id="A0A1G5R068"/>
<protein>
    <submittedName>
        <fullName evidence="2">Glycosyltransferase involved in cell wall bisynthesis</fullName>
    </submittedName>
</protein>
<dbReference type="CDD" id="cd04196">
    <property type="entry name" value="GT_2_like_d"/>
    <property type="match status" value="1"/>
</dbReference>
<organism evidence="2 3">
    <name type="scientific">Thiohalomonas denitrificans</name>
    <dbReference type="NCBI Taxonomy" id="415747"/>
    <lineage>
        <taxon>Bacteria</taxon>
        <taxon>Pseudomonadati</taxon>
        <taxon>Pseudomonadota</taxon>
        <taxon>Gammaproteobacteria</taxon>
        <taxon>Thiohalomonadales</taxon>
        <taxon>Thiohalomonadaceae</taxon>
        <taxon>Thiohalomonas</taxon>
    </lineage>
</organism>
<dbReference type="SUPFAM" id="SSF53448">
    <property type="entry name" value="Nucleotide-diphospho-sugar transferases"/>
    <property type="match status" value="1"/>
</dbReference>
<dbReference type="InterPro" id="IPR001173">
    <property type="entry name" value="Glyco_trans_2-like"/>
</dbReference>
<dbReference type="PANTHER" id="PTHR43685">
    <property type="entry name" value="GLYCOSYLTRANSFERASE"/>
    <property type="match status" value="1"/>
</dbReference>
<keyword evidence="3" id="KW-1185">Reference proteome</keyword>
<dbReference type="InterPro" id="IPR029044">
    <property type="entry name" value="Nucleotide-diphossugar_trans"/>
</dbReference>
<feature type="domain" description="Glycosyltransferase 2-like" evidence="1">
    <location>
        <begin position="4"/>
        <end position="121"/>
    </location>
</feature>
<gene>
    <name evidence="2" type="ORF">SAMN03097708_03139</name>
</gene>
<accession>A0A1G5R068</accession>
<reference evidence="2 3" key="1">
    <citation type="submission" date="2016-10" db="EMBL/GenBank/DDBJ databases">
        <authorList>
            <person name="de Groot N.N."/>
        </authorList>
    </citation>
    <scope>NUCLEOTIDE SEQUENCE [LARGE SCALE GENOMIC DNA]</scope>
    <source>
        <strain evidence="2 3">HLD2</strain>
    </source>
</reference>
<dbReference type="Proteomes" id="UP000199648">
    <property type="component" value="Unassembled WGS sequence"/>
</dbReference>
<dbReference type="OrthoDB" id="5782309at2"/>
<evidence type="ECO:0000313" key="2">
    <source>
        <dbReference type="EMBL" id="SCZ67377.1"/>
    </source>
</evidence>
<dbReference type="STRING" id="415747.SAMN03097708_03139"/>
<dbReference type="Gene3D" id="3.90.550.10">
    <property type="entry name" value="Spore Coat Polysaccharide Biosynthesis Protein SpsA, Chain A"/>
    <property type="match status" value="1"/>
</dbReference>
<dbReference type="Pfam" id="PF00535">
    <property type="entry name" value="Glycos_transf_2"/>
    <property type="match status" value="1"/>
</dbReference>
<dbReference type="GO" id="GO:0016740">
    <property type="term" value="F:transferase activity"/>
    <property type="evidence" value="ECO:0007669"/>
    <property type="project" value="UniProtKB-KW"/>
</dbReference>
<dbReference type="PANTHER" id="PTHR43685:SF2">
    <property type="entry name" value="GLYCOSYLTRANSFERASE 2-LIKE DOMAIN-CONTAINING PROTEIN"/>
    <property type="match status" value="1"/>
</dbReference>
<evidence type="ECO:0000313" key="3">
    <source>
        <dbReference type="Proteomes" id="UP000199648"/>
    </source>
</evidence>
<keyword evidence="2" id="KW-0808">Transferase</keyword>
<evidence type="ECO:0000259" key="1">
    <source>
        <dbReference type="Pfam" id="PF00535"/>
    </source>
</evidence>